<feature type="compositionally biased region" description="Basic residues" evidence="1">
    <location>
        <begin position="595"/>
        <end position="607"/>
    </location>
</feature>
<protein>
    <submittedName>
        <fullName evidence="2">Uncharacterized protein</fullName>
    </submittedName>
</protein>
<feature type="compositionally biased region" description="Basic and acidic residues" evidence="1">
    <location>
        <begin position="412"/>
        <end position="426"/>
    </location>
</feature>
<feature type="region of interest" description="Disordered" evidence="1">
    <location>
        <begin position="54"/>
        <end position="661"/>
    </location>
</feature>
<feature type="compositionally biased region" description="Basic and acidic residues" evidence="1">
    <location>
        <begin position="495"/>
        <end position="508"/>
    </location>
</feature>
<feature type="compositionally biased region" description="Basic and acidic residues" evidence="1">
    <location>
        <begin position="382"/>
        <end position="397"/>
    </location>
</feature>
<evidence type="ECO:0000256" key="1">
    <source>
        <dbReference type="SAM" id="MobiDB-lite"/>
    </source>
</evidence>
<evidence type="ECO:0000313" key="3">
    <source>
        <dbReference type="Proteomes" id="UP000054516"/>
    </source>
</evidence>
<feature type="compositionally biased region" description="Polar residues" evidence="1">
    <location>
        <begin position="428"/>
        <end position="464"/>
    </location>
</feature>
<sequence length="661" mass="73649">MEVETLIQQMQDTLTEIGTTVNKLSGKAQYDELNQLEQKRDSWLAELESSFAKDGKQLQIKRRTELDDIKKKRKQEDEERTAQRRREDEDLKKANLKEDKQRQRKYDKEVDSIDDDMSHKMDEVEETARKMDKEGKESLQNLAERRKELNRRIDEQLNQPLPKLPSRKKDKDQSKKGVSNSSKANLNDNSIPSSQSNIETNSKASTKSDTPSNNLASSIPETSTKSPEVKKDGEVPLQDKSNGHLQGSKESTKNLPKSFAEVLTNNMSNESKAKPKPEKGSSDQINLDANDYSGHRSSMIGVNKHRRTDTGTRAGLASEVGNSISEGIDITKPTKSKKIPKEENIIKHIDLPPGGESRIKQAEIQCNNDDLARQNPLISQHTHSDKDINSKPERHSPTESTKSEQSNPDLNSQREHEVVKVGEMKSELQAQPPSSQHGASNTKNPKSKQSIINTTGKRSESSVASARDGHSSTYTPEVASRSVAQISKLSLAPDQRSRRQDQKEHDQVGFEQPTVPYLLGAGHTSTDYSEALKRPKPSNQLSRAPADDLFLAPPSPIRAGFTHPQDQGVFGFSPDHGLVPDHDKKSPDPGTRYLHASRNRLREKSRKSSSPLPVDNETVHGQEQLFDYFKGVSGPSEPDTGDESSDHSPKTPPDGQHLPVL</sequence>
<name>A0A1W2TNG7_ROSNE</name>
<evidence type="ECO:0000313" key="2">
    <source>
        <dbReference type="EMBL" id="GAP89903.2"/>
    </source>
</evidence>
<dbReference type="EMBL" id="DF977489">
    <property type="protein sequence ID" value="GAP89903.2"/>
    <property type="molecule type" value="Genomic_DNA"/>
</dbReference>
<dbReference type="STRING" id="77044.A0A1W2TNG7"/>
<feature type="compositionally biased region" description="Basic and acidic residues" evidence="1">
    <location>
        <begin position="54"/>
        <end position="155"/>
    </location>
</feature>
<feature type="compositionally biased region" description="Basic and acidic residues" evidence="1">
    <location>
        <begin position="339"/>
        <end position="350"/>
    </location>
</feature>
<dbReference type="AlphaFoldDB" id="A0A1W2TNG7"/>
<keyword evidence="3" id="KW-1185">Reference proteome</keyword>
<gene>
    <name evidence="2" type="ORF">SAMD00023353_4400040</name>
</gene>
<dbReference type="OMA" id="YKFRIRI"/>
<reference evidence="2" key="1">
    <citation type="submission" date="2016-03" db="EMBL/GenBank/DDBJ databases">
        <title>Draft genome sequence of Rosellinia necatrix.</title>
        <authorList>
            <person name="Kanematsu S."/>
        </authorList>
    </citation>
    <scope>NUCLEOTIDE SEQUENCE [LARGE SCALE GENOMIC DNA]</scope>
    <source>
        <strain evidence="2">W97</strain>
    </source>
</reference>
<feature type="compositionally biased region" description="Polar residues" evidence="1">
    <location>
        <begin position="398"/>
        <end position="411"/>
    </location>
</feature>
<accession>A0A1W2TNG7</accession>
<dbReference type="OrthoDB" id="5245577at2759"/>
<feature type="compositionally biased region" description="Basic and acidic residues" evidence="1">
    <location>
        <begin position="578"/>
        <end position="587"/>
    </location>
</feature>
<feature type="compositionally biased region" description="Basic and acidic residues" evidence="1">
    <location>
        <begin position="271"/>
        <end position="281"/>
    </location>
</feature>
<feature type="compositionally biased region" description="Polar residues" evidence="1">
    <location>
        <begin position="176"/>
        <end position="226"/>
    </location>
</feature>
<proteinExistence type="predicted"/>
<dbReference type="Proteomes" id="UP000054516">
    <property type="component" value="Unassembled WGS sequence"/>
</dbReference>
<feature type="compositionally biased region" description="Polar residues" evidence="1">
    <location>
        <begin position="239"/>
        <end position="255"/>
    </location>
</feature>
<organism evidence="2">
    <name type="scientific">Rosellinia necatrix</name>
    <name type="common">White root-rot fungus</name>
    <dbReference type="NCBI Taxonomy" id="77044"/>
    <lineage>
        <taxon>Eukaryota</taxon>
        <taxon>Fungi</taxon>
        <taxon>Dikarya</taxon>
        <taxon>Ascomycota</taxon>
        <taxon>Pezizomycotina</taxon>
        <taxon>Sordariomycetes</taxon>
        <taxon>Xylariomycetidae</taxon>
        <taxon>Xylariales</taxon>
        <taxon>Xylariaceae</taxon>
        <taxon>Rosellinia</taxon>
    </lineage>
</organism>